<evidence type="ECO:0000313" key="7">
    <source>
        <dbReference type="EMBL" id="KAF4123321.1"/>
    </source>
</evidence>
<feature type="compositionally biased region" description="Basic and acidic residues" evidence="5">
    <location>
        <begin position="123"/>
        <end position="152"/>
    </location>
</feature>
<gene>
    <name evidence="7" type="ORF">GMORB2_6022</name>
</gene>
<protein>
    <submittedName>
        <fullName evidence="7">TATA element modulatory factor 1 DNA binding</fullName>
    </submittedName>
</protein>
<comment type="caution">
    <text evidence="7">The sequence shown here is derived from an EMBL/GenBank/DDBJ whole genome shotgun (WGS) entry which is preliminary data.</text>
</comment>
<dbReference type="EMBL" id="JAANYQ010000006">
    <property type="protein sequence ID" value="KAF4123321.1"/>
    <property type="molecule type" value="Genomic_DNA"/>
</dbReference>
<sequence length="879" mass="94680">MAAPGKPSASRWGSFLTSAVAGVESRLDNMLSEGAAGADDDDGDGWTSSPAPKKKPQPQPQPQSQAPMTATAAAAAKSANTRSSSKPRGNPNDRLQARLAKAMAAKSGQGNSASPRSSFDSRPSMDRPSIDRPSTERPSIDSTHNGENEPAAKTDTPPEEAATQAAPAAAEKGDSPAPPGQDVSAGPKSESPQPAAPDEKKDAADDGDAATRPTVAAATTAAPQSHISELAKDMDEIKARQQEEIQEYVERIDSLQSKLKYLSRNAADAAKKAASAAPPGSAERKLAEKDEKIALLMEEGQKLSSSEQTFRATVKRLRLQMADKDKQVEDLRRAKDKAASEADALRSRLEGDEEKEKRQEEARKATASLQREIDGLKKERAVRDDAMRRLEQDLRAKADKAAAASADAHAKAVAAEKARQRELEDKVAALEAERDSLRDKARLEGLEWTERLARATERGRTVEADLRAEVKVMEGKLEAMRSVAEEASSGSGGEAQVKLLRQIETLQSQYATASDNWQGIEASLLAKVASLEKEKDEAQRRDRCRGLEDELQDVKPELETARRELETCREQLAALRMSAKTTETALEQARADLDKMQRAAAREMQQQNDAYRRGGWADDVPAMPSPRNQSRPDSPLLSVPRNFSSELAGLQIFNKPLSRRTPVSGSIPDSPGDLGSIRRLPSQPSLRRTGTFSTTGSGAAAGSGVPPMPFSPFEPPPSDGLDLMSPPSLAERDESAAAGAGAAGAGEGPVPFSPRNVAQDMVSVSTVGAGPSVQLVERMSAAIRRLEAEKVAAKEEMARVCSQRDEARSDILSLMRDVEAAKAASRKADDAQRQLEEVNARYQTTLELLGEKSEMVEELKADVQDVKEMYRELVERTVK</sequence>
<keyword evidence="8" id="KW-1185">Reference proteome</keyword>
<dbReference type="GO" id="GO:0005783">
    <property type="term" value="C:endoplasmic reticulum"/>
    <property type="evidence" value="ECO:0007669"/>
    <property type="project" value="TreeGrafter"/>
</dbReference>
<dbReference type="Proteomes" id="UP000749293">
    <property type="component" value="Unassembled WGS sequence"/>
</dbReference>
<keyword evidence="3 4" id="KW-0175">Coiled coil</keyword>
<evidence type="ECO:0000256" key="1">
    <source>
        <dbReference type="ARBA" id="ARBA00004555"/>
    </source>
</evidence>
<organism evidence="7 8">
    <name type="scientific">Geosmithia morbida</name>
    <dbReference type="NCBI Taxonomy" id="1094350"/>
    <lineage>
        <taxon>Eukaryota</taxon>
        <taxon>Fungi</taxon>
        <taxon>Dikarya</taxon>
        <taxon>Ascomycota</taxon>
        <taxon>Pezizomycotina</taxon>
        <taxon>Sordariomycetes</taxon>
        <taxon>Hypocreomycetidae</taxon>
        <taxon>Hypocreales</taxon>
        <taxon>Bionectriaceae</taxon>
        <taxon>Geosmithia</taxon>
    </lineage>
</organism>
<accession>A0A9P4YUG8</accession>
<feature type="compositionally biased region" description="Low complexity" evidence="5">
    <location>
        <begin position="689"/>
        <end position="704"/>
    </location>
</feature>
<dbReference type="InterPro" id="IPR022092">
    <property type="entry name" value="TMF_DNA-bd"/>
</dbReference>
<feature type="compositionally biased region" description="Basic and acidic residues" evidence="5">
    <location>
        <begin position="371"/>
        <end position="384"/>
    </location>
</feature>
<evidence type="ECO:0000259" key="6">
    <source>
        <dbReference type="Pfam" id="PF12325"/>
    </source>
</evidence>
<name>A0A9P4YUG8_9HYPO</name>
<feature type="compositionally biased region" description="Low complexity" evidence="5">
    <location>
        <begin position="159"/>
        <end position="170"/>
    </location>
</feature>
<feature type="compositionally biased region" description="Polar residues" evidence="5">
    <location>
        <begin position="108"/>
        <end position="121"/>
    </location>
</feature>
<dbReference type="OrthoDB" id="74178at2759"/>
<dbReference type="PANTHER" id="PTHR46515">
    <property type="entry name" value="TATA ELEMENT MODULATORY FACTOR TMF1"/>
    <property type="match status" value="1"/>
</dbReference>
<reference evidence="7" key="1">
    <citation type="submission" date="2020-03" db="EMBL/GenBank/DDBJ databases">
        <title>Site-based positive gene gene selection in Geosmithia morbida across the United States reveals a broad range of putative effectors and factors for local host and environmental adapation.</title>
        <authorList>
            <person name="Onufrak A."/>
            <person name="Murdoch R.W."/>
            <person name="Gazis R."/>
            <person name="Huff M."/>
            <person name="Staton M."/>
            <person name="Klingeman W."/>
            <person name="Hadziabdic D."/>
        </authorList>
    </citation>
    <scope>NUCLEOTIDE SEQUENCE</scope>
    <source>
        <strain evidence="7">1262</strain>
    </source>
</reference>
<dbReference type="Pfam" id="PF12325">
    <property type="entry name" value="TMF_TATA_bd"/>
    <property type="match status" value="1"/>
</dbReference>
<feature type="region of interest" description="Disordered" evidence="5">
    <location>
        <begin position="30"/>
        <end position="235"/>
    </location>
</feature>
<feature type="coiled-coil region" evidence="4">
    <location>
        <begin position="776"/>
        <end position="876"/>
    </location>
</feature>
<dbReference type="AlphaFoldDB" id="A0A9P4YUG8"/>
<dbReference type="InterPro" id="IPR022091">
    <property type="entry name" value="TMF_TATA-bd"/>
</dbReference>
<feature type="domain" description="TATA element modulatory factor 1 TATA binding" evidence="6">
    <location>
        <begin position="763"/>
        <end position="876"/>
    </location>
</feature>
<evidence type="ECO:0000256" key="4">
    <source>
        <dbReference type="SAM" id="Coils"/>
    </source>
</evidence>
<dbReference type="RefSeq" id="XP_035321973.1">
    <property type="nucleotide sequence ID" value="XM_035467992.1"/>
</dbReference>
<evidence type="ECO:0000256" key="3">
    <source>
        <dbReference type="ARBA" id="ARBA00023054"/>
    </source>
</evidence>
<dbReference type="InterPro" id="IPR052602">
    <property type="entry name" value="Growth_transcription_reg"/>
</dbReference>
<evidence type="ECO:0000313" key="8">
    <source>
        <dbReference type="Proteomes" id="UP000749293"/>
    </source>
</evidence>
<dbReference type="GO" id="GO:0005794">
    <property type="term" value="C:Golgi apparatus"/>
    <property type="evidence" value="ECO:0007669"/>
    <property type="project" value="UniProtKB-SubCell"/>
</dbReference>
<feature type="compositionally biased region" description="Low complexity" evidence="5">
    <location>
        <begin position="62"/>
        <end position="86"/>
    </location>
</feature>
<dbReference type="Pfam" id="PF12329">
    <property type="entry name" value="TMF_DNA_bd"/>
    <property type="match status" value="1"/>
</dbReference>
<dbReference type="PANTHER" id="PTHR46515:SF1">
    <property type="entry name" value="TATA ELEMENT MODULATORY FACTOR"/>
    <property type="match status" value="1"/>
</dbReference>
<evidence type="ECO:0000256" key="2">
    <source>
        <dbReference type="ARBA" id="ARBA00023034"/>
    </source>
</evidence>
<keyword evidence="2" id="KW-0333">Golgi apparatus</keyword>
<comment type="subcellular location">
    <subcellularLocation>
        <location evidence="1">Golgi apparatus</location>
    </subcellularLocation>
</comment>
<proteinExistence type="predicted"/>
<feature type="compositionally biased region" description="Low complexity" evidence="5">
    <location>
        <begin position="210"/>
        <end position="222"/>
    </location>
</feature>
<evidence type="ECO:0000256" key="5">
    <source>
        <dbReference type="SAM" id="MobiDB-lite"/>
    </source>
</evidence>
<feature type="compositionally biased region" description="Pro residues" evidence="5">
    <location>
        <begin position="706"/>
        <end position="718"/>
    </location>
</feature>
<feature type="region of interest" description="Disordered" evidence="5">
    <location>
        <begin position="600"/>
        <end position="640"/>
    </location>
</feature>
<feature type="region of interest" description="Disordered" evidence="5">
    <location>
        <begin position="658"/>
        <end position="754"/>
    </location>
</feature>
<dbReference type="GeneID" id="55972247"/>
<feature type="region of interest" description="Disordered" evidence="5">
    <location>
        <begin position="322"/>
        <end position="384"/>
    </location>
</feature>
<feature type="compositionally biased region" description="Basic and acidic residues" evidence="5">
    <location>
        <begin position="322"/>
        <end position="364"/>
    </location>
</feature>